<organism evidence="2 3">
    <name type="scientific">Rhodococcus tukisamuensis</name>
    <dbReference type="NCBI Taxonomy" id="168276"/>
    <lineage>
        <taxon>Bacteria</taxon>
        <taxon>Bacillati</taxon>
        <taxon>Actinomycetota</taxon>
        <taxon>Actinomycetes</taxon>
        <taxon>Mycobacteriales</taxon>
        <taxon>Nocardiaceae</taxon>
        <taxon>Rhodococcus</taxon>
    </lineage>
</organism>
<evidence type="ECO:0000313" key="3">
    <source>
        <dbReference type="Proteomes" id="UP000199417"/>
    </source>
</evidence>
<evidence type="ECO:0000313" key="2">
    <source>
        <dbReference type="EMBL" id="SDC97968.1"/>
    </source>
</evidence>
<feature type="compositionally biased region" description="Basic and acidic residues" evidence="1">
    <location>
        <begin position="36"/>
        <end position="48"/>
    </location>
</feature>
<evidence type="ECO:0008006" key="4">
    <source>
        <dbReference type="Google" id="ProtNLM"/>
    </source>
</evidence>
<name>A0A1G6R090_9NOCA</name>
<accession>A0A1G6R090</accession>
<gene>
    <name evidence="2" type="ORF">SAMN05444580_102280</name>
</gene>
<sequence>MSVTVDSSAAFPERYTVPGQGMPQGRRVVRPSARVGVERGSRRSDSRHRPAGFVSYERARVPRSRAPHGRARTQVEFPTMLAGLLCSALVALGLFGLAQLRSNPTVPGATAVVQVRGGESLGQLAARVAPQARVDQVVERIVELNALEGSGVHAGQSLVVPVSSAG</sequence>
<dbReference type="RefSeq" id="WP_072844048.1">
    <property type="nucleotide sequence ID" value="NZ_FNAB01000002.1"/>
</dbReference>
<dbReference type="EMBL" id="FNAB01000002">
    <property type="protein sequence ID" value="SDC97968.1"/>
    <property type="molecule type" value="Genomic_DNA"/>
</dbReference>
<proteinExistence type="predicted"/>
<dbReference type="AlphaFoldDB" id="A0A1G6R090"/>
<reference evidence="2 3" key="1">
    <citation type="submission" date="2016-10" db="EMBL/GenBank/DDBJ databases">
        <authorList>
            <person name="de Groot N.N."/>
        </authorList>
    </citation>
    <scope>NUCLEOTIDE SEQUENCE [LARGE SCALE GENOMIC DNA]</scope>
    <source>
        <strain evidence="2 3">JCM 11308</strain>
    </source>
</reference>
<feature type="region of interest" description="Disordered" evidence="1">
    <location>
        <begin position="32"/>
        <end position="52"/>
    </location>
</feature>
<evidence type="ECO:0000256" key="1">
    <source>
        <dbReference type="SAM" id="MobiDB-lite"/>
    </source>
</evidence>
<dbReference type="STRING" id="168276.SAMN05444580_102280"/>
<keyword evidence="3" id="KW-1185">Reference proteome</keyword>
<dbReference type="Proteomes" id="UP000199417">
    <property type="component" value="Unassembled WGS sequence"/>
</dbReference>
<protein>
    <recommendedName>
        <fullName evidence="4">LysM domain-containing protein</fullName>
    </recommendedName>
</protein>